<protein>
    <submittedName>
        <fullName evidence="1">Bm10005</fullName>
    </submittedName>
</protein>
<reference evidence="1" key="1">
    <citation type="journal article" date="2007" name="Science">
        <title>Draft genome of the filarial nematode parasite Brugia malayi.</title>
        <authorList>
            <person name="Ghedin E."/>
            <person name="Wang S."/>
            <person name="Spiro D."/>
            <person name="Caler E."/>
            <person name="Zhao Q."/>
            <person name="Crabtree J."/>
            <person name="Allen J.E."/>
            <person name="Delcher A.L."/>
            <person name="Guiliano D.B."/>
            <person name="Miranda-Saavedra D."/>
            <person name="Angiuoli S.V."/>
            <person name="Creasy T."/>
            <person name="Amedeo P."/>
            <person name="Haas B."/>
            <person name="El-Sayed N.M."/>
            <person name="Wortman J.R."/>
            <person name="Feldblyum T."/>
            <person name="Tallon L."/>
            <person name="Schatz M."/>
            <person name="Shumway M."/>
            <person name="Koo H."/>
            <person name="Salzberg S.L."/>
            <person name="Schobel S."/>
            <person name="Pertea M."/>
            <person name="Pop M."/>
            <person name="White O."/>
            <person name="Barton G.J."/>
            <person name="Carlow C.K."/>
            <person name="Crawford M.J."/>
            <person name="Daub J."/>
            <person name="Dimmic M.W."/>
            <person name="Estes C.F."/>
            <person name="Foster J.M."/>
            <person name="Ganatra M."/>
            <person name="Gregory W.F."/>
            <person name="Johnson N.M."/>
            <person name="Jin J."/>
            <person name="Komuniecki R."/>
            <person name="Korf I."/>
            <person name="Kumar S."/>
            <person name="Laney S."/>
            <person name="Li B.W."/>
            <person name="Li W."/>
            <person name="Lindblom T.H."/>
            <person name="Lustigman S."/>
            <person name="Ma D."/>
            <person name="Maina C.V."/>
            <person name="Martin D.M."/>
            <person name="McCarter J.P."/>
            <person name="McReynolds L."/>
            <person name="Mitreva M."/>
            <person name="Nutman T.B."/>
            <person name="Parkinson J."/>
            <person name="Peregrin-Alvarez J.M."/>
            <person name="Poole C."/>
            <person name="Ren Q."/>
            <person name="Saunders L."/>
            <person name="Sluder A.E."/>
            <person name="Smith K."/>
            <person name="Stanke M."/>
            <person name="Unnasch T.R."/>
            <person name="Ware J."/>
            <person name="Wei A.D."/>
            <person name="Weil G."/>
            <person name="Williams D.J."/>
            <person name="Zhang Y."/>
            <person name="Williams S.A."/>
            <person name="Fraser-Liggett C."/>
            <person name="Slatko B."/>
            <person name="Blaxter M.L."/>
            <person name="Scott A.L."/>
        </authorList>
    </citation>
    <scope>NUCLEOTIDE SEQUENCE</scope>
    <source>
        <strain evidence="1">FR3</strain>
    </source>
</reference>
<evidence type="ECO:0000313" key="1">
    <source>
        <dbReference type="EMBL" id="CDP96461.1"/>
    </source>
</evidence>
<dbReference type="AlphaFoldDB" id="A0A1I9G2J5"/>
<name>A0A1I9G2J5_BRUMA</name>
<sequence>MNSFRLLLNLCRSLLQKLSFKLSQSEVETNTASSTQLAVISINKQNQGDIDATRSQPILANSSRVQVAGKASAQPLSAAIAGSGMPEWSGRSIERTGCYEGGKW</sequence>
<proteinExistence type="predicted"/>
<organism evidence="1">
    <name type="scientific">Brugia malayi</name>
    <name type="common">Filarial nematode worm</name>
    <dbReference type="NCBI Taxonomy" id="6279"/>
    <lineage>
        <taxon>Eukaryota</taxon>
        <taxon>Metazoa</taxon>
        <taxon>Ecdysozoa</taxon>
        <taxon>Nematoda</taxon>
        <taxon>Chromadorea</taxon>
        <taxon>Rhabditida</taxon>
        <taxon>Spirurina</taxon>
        <taxon>Spiruromorpha</taxon>
        <taxon>Filarioidea</taxon>
        <taxon>Onchocercidae</taxon>
        <taxon>Brugia</taxon>
    </lineage>
</organism>
<reference evidence="1" key="2">
    <citation type="submission" date="2012-12" db="EMBL/GenBank/DDBJ databases">
        <authorList>
            <consortium name="WormBase Consortium"/>
            <person name="Ghedin E."/>
            <person name="Paulini M."/>
        </authorList>
    </citation>
    <scope>NUCLEOTIDE SEQUENCE</scope>
    <source>
        <strain evidence="1">FR3</strain>
    </source>
</reference>
<dbReference type="EMBL" id="LN856957">
    <property type="protein sequence ID" value="CDP96461.1"/>
    <property type="molecule type" value="Genomic_DNA"/>
</dbReference>
<accession>A0A1I9G2J5</accession>
<gene>
    <name evidence="1" type="primary">Bm10005</name>
    <name evidence="1" type="ORF">BM_Bm10005</name>
</gene>